<feature type="domain" description="Phage tail collar" evidence="2">
    <location>
        <begin position="280"/>
        <end position="334"/>
    </location>
</feature>
<dbReference type="Gene3D" id="3.90.1340.10">
    <property type="entry name" value="Phage tail collar domain"/>
    <property type="match status" value="1"/>
</dbReference>
<organism evidence="3 4">
    <name type="scientific">Dyella acidisoli</name>
    <dbReference type="NCBI Taxonomy" id="1867834"/>
    <lineage>
        <taxon>Bacteria</taxon>
        <taxon>Pseudomonadati</taxon>
        <taxon>Pseudomonadota</taxon>
        <taxon>Gammaproteobacteria</taxon>
        <taxon>Lysobacterales</taxon>
        <taxon>Rhodanobacteraceae</taxon>
        <taxon>Dyella</taxon>
    </lineage>
</organism>
<dbReference type="RefSeq" id="WP_284321167.1">
    <property type="nucleotide sequence ID" value="NZ_BSOB01000018.1"/>
</dbReference>
<protein>
    <recommendedName>
        <fullName evidence="2">Phage tail collar domain-containing protein</fullName>
    </recommendedName>
</protein>
<sequence>MPQALTLTVTTAGRAALVNAKHDGTNAVLVASVGVTASTFTPDPSLTKLPSESKRLTTLSGGATAADTVHVTIRDNSAESYTIRGIGLYLQDGTLFGVYGQAGVLAEKSTQATLLLAIDTRFADINAASLVFGDTNFQLNKATTTMAGVVQLATANDVVAGSDSSLGITPSTLKAGLDDRLGANAPTKFVKALLAAVDTITFRSGLGLKSAALKDTGANNGLDADLLDGQEGAFYQAWNNLTGVPAAFPSAPHQHAMADIIGFAAALATKLDVASRYYPGQIIVTAASTPPPMTLVCDGSAISRTQYAALFTAIGTTYGAGDGTNTFNVPNLREGTSVRVTTKAAKVGTYDAGTILSHSHAASATAVGDHAHSVTLSNAGSHAHAASADAQGDHTHYAWTDGQGNHAHSGSTDAQGQHSHVTLNNVFGDGSGSSYVGGGGPSFRSMQRQTNDAGNHAHNFSTDWQGNHGHAIGMNGPGNHSHNIYVAAVGDHNHGVNVGAAGGHTHTLTVTATGVTDNLPAGTYMLHCIAY</sequence>
<gene>
    <name evidence="3" type="ORF">GCM10007901_24060</name>
</gene>
<feature type="compositionally biased region" description="Polar residues" evidence="1">
    <location>
        <begin position="444"/>
        <end position="461"/>
    </location>
</feature>
<reference evidence="4" key="1">
    <citation type="journal article" date="2019" name="Int. J. Syst. Evol. Microbiol.">
        <title>The Global Catalogue of Microorganisms (GCM) 10K type strain sequencing project: providing services to taxonomists for standard genome sequencing and annotation.</title>
        <authorList>
            <consortium name="The Broad Institute Genomics Platform"/>
            <consortium name="The Broad Institute Genome Sequencing Center for Infectious Disease"/>
            <person name="Wu L."/>
            <person name="Ma J."/>
        </authorList>
    </citation>
    <scope>NUCLEOTIDE SEQUENCE [LARGE SCALE GENOMIC DNA]</scope>
    <source>
        <strain evidence="4">NBRC 111980</strain>
    </source>
</reference>
<evidence type="ECO:0000313" key="4">
    <source>
        <dbReference type="Proteomes" id="UP001156670"/>
    </source>
</evidence>
<feature type="region of interest" description="Disordered" evidence="1">
    <location>
        <begin position="379"/>
        <end position="417"/>
    </location>
</feature>
<evidence type="ECO:0000256" key="1">
    <source>
        <dbReference type="SAM" id="MobiDB-lite"/>
    </source>
</evidence>
<evidence type="ECO:0000313" key="3">
    <source>
        <dbReference type="EMBL" id="GLQ93455.1"/>
    </source>
</evidence>
<evidence type="ECO:0000259" key="2">
    <source>
        <dbReference type="Pfam" id="PF07484"/>
    </source>
</evidence>
<feature type="compositionally biased region" description="Low complexity" evidence="1">
    <location>
        <begin position="379"/>
        <end position="390"/>
    </location>
</feature>
<dbReference type="InterPro" id="IPR037053">
    <property type="entry name" value="Phage_tail_collar_dom_sf"/>
</dbReference>
<proteinExistence type="predicted"/>
<feature type="region of interest" description="Disordered" evidence="1">
    <location>
        <begin position="437"/>
        <end position="461"/>
    </location>
</feature>
<feature type="compositionally biased region" description="Polar residues" evidence="1">
    <location>
        <begin position="402"/>
        <end position="417"/>
    </location>
</feature>
<comment type="caution">
    <text evidence="3">The sequence shown here is derived from an EMBL/GenBank/DDBJ whole genome shotgun (WGS) entry which is preliminary data.</text>
</comment>
<accession>A0ABQ5XNZ9</accession>
<dbReference type="EMBL" id="BSOB01000018">
    <property type="protein sequence ID" value="GLQ93455.1"/>
    <property type="molecule type" value="Genomic_DNA"/>
</dbReference>
<dbReference type="Proteomes" id="UP001156670">
    <property type="component" value="Unassembled WGS sequence"/>
</dbReference>
<name>A0ABQ5XNZ9_9GAMM</name>
<dbReference type="SUPFAM" id="SSF88874">
    <property type="entry name" value="Receptor-binding domain of short tail fibre protein gp12"/>
    <property type="match status" value="1"/>
</dbReference>
<dbReference type="InterPro" id="IPR011083">
    <property type="entry name" value="Phage_tail_collar_dom"/>
</dbReference>
<keyword evidence="4" id="KW-1185">Reference proteome</keyword>
<dbReference type="Pfam" id="PF07484">
    <property type="entry name" value="Collar"/>
    <property type="match status" value="1"/>
</dbReference>